<comment type="caution">
    <text evidence="1">The sequence shown here is derived from an EMBL/GenBank/DDBJ whole genome shotgun (WGS) entry which is preliminary data.</text>
</comment>
<gene>
    <name evidence="1" type="ORF">QE152_g34344</name>
</gene>
<dbReference type="EMBL" id="JASPKY010000548">
    <property type="protein sequence ID" value="KAK9693230.1"/>
    <property type="molecule type" value="Genomic_DNA"/>
</dbReference>
<name>A0AAW1ITT0_POPJA</name>
<proteinExistence type="predicted"/>
<accession>A0AAW1ITT0</accession>
<reference evidence="1 2" key="1">
    <citation type="journal article" date="2024" name="BMC Genomics">
        <title>De novo assembly and annotation of Popillia japonica's genome with initial clues to its potential as an invasive pest.</title>
        <authorList>
            <person name="Cucini C."/>
            <person name="Boschi S."/>
            <person name="Funari R."/>
            <person name="Cardaioli E."/>
            <person name="Iannotti N."/>
            <person name="Marturano G."/>
            <person name="Paoli F."/>
            <person name="Bruttini M."/>
            <person name="Carapelli A."/>
            <person name="Frati F."/>
            <person name="Nardi F."/>
        </authorList>
    </citation>
    <scope>NUCLEOTIDE SEQUENCE [LARGE SCALE GENOMIC DNA]</scope>
    <source>
        <strain evidence="1">DMR45628</strain>
    </source>
</reference>
<evidence type="ECO:0000313" key="2">
    <source>
        <dbReference type="Proteomes" id="UP001458880"/>
    </source>
</evidence>
<organism evidence="1 2">
    <name type="scientific">Popillia japonica</name>
    <name type="common">Japanese beetle</name>
    <dbReference type="NCBI Taxonomy" id="7064"/>
    <lineage>
        <taxon>Eukaryota</taxon>
        <taxon>Metazoa</taxon>
        <taxon>Ecdysozoa</taxon>
        <taxon>Arthropoda</taxon>
        <taxon>Hexapoda</taxon>
        <taxon>Insecta</taxon>
        <taxon>Pterygota</taxon>
        <taxon>Neoptera</taxon>
        <taxon>Endopterygota</taxon>
        <taxon>Coleoptera</taxon>
        <taxon>Polyphaga</taxon>
        <taxon>Scarabaeiformia</taxon>
        <taxon>Scarabaeidae</taxon>
        <taxon>Rutelinae</taxon>
        <taxon>Popillia</taxon>
    </lineage>
</organism>
<protein>
    <submittedName>
        <fullName evidence="1">Uncharacterized protein</fullName>
    </submittedName>
</protein>
<sequence length="82" mass="9417">MGINVLEHLNSPKLHVEAITANKDFPLKPDHNVLSSDLSKNPLDKGFTGHRGFTTWSPRPFKLTQIQSIVYVNWVYSDMEFF</sequence>
<evidence type="ECO:0000313" key="1">
    <source>
        <dbReference type="EMBL" id="KAK9693230.1"/>
    </source>
</evidence>
<keyword evidence="2" id="KW-1185">Reference proteome</keyword>
<dbReference type="AlphaFoldDB" id="A0AAW1ITT0"/>
<dbReference type="Proteomes" id="UP001458880">
    <property type="component" value="Unassembled WGS sequence"/>
</dbReference>